<dbReference type="AlphaFoldDB" id="A0A511FL80"/>
<dbReference type="RefSeq" id="WP_145912831.1">
    <property type="nucleotide sequence ID" value="NZ_BJVR01000006.1"/>
</dbReference>
<sequence>MLDQANGAALDRKHRKSSAMHPRVLTQEENRLRRMGWLKISTCGEDGGFEVEAVDMKTPWAVSERKINAFCR</sequence>
<protein>
    <submittedName>
        <fullName evidence="2">Uncharacterized protein</fullName>
    </submittedName>
</protein>
<evidence type="ECO:0000256" key="1">
    <source>
        <dbReference type="SAM" id="MobiDB-lite"/>
    </source>
</evidence>
<name>A0A511FL80_9PROT</name>
<gene>
    <name evidence="2" type="ORF">ATR01nite_10150</name>
</gene>
<organism evidence="2 3">
    <name type="scientific">Acetobacter tropicalis</name>
    <dbReference type="NCBI Taxonomy" id="104102"/>
    <lineage>
        <taxon>Bacteria</taxon>
        <taxon>Pseudomonadati</taxon>
        <taxon>Pseudomonadota</taxon>
        <taxon>Alphaproteobacteria</taxon>
        <taxon>Acetobacterales</taxon>
        <taxon>Acetobacteraceae</taxon>
        <taxon>Acetobacter</taxon>
    </lineage>
</organism>
<proteinExistence type="predicted"/>
<evidence type="ECO:0000313" key="2">
    <source>
        <dbReference type="EMBL" id="GEL49940.1"/>
    </source>
</evidence>
<dbReference type="Proteomes" id="UP000321800">
    <property type="component" value="Unassembled WGS sequence"/>
</dbReference>
<feature type="region of interest" description="Disordered" evidence="1">
    <location>
        <begin position="1"/>
        <end position="26"/>
    </location>
</feature>
<comment type="caution">
    <text evidence="2">The sequence shown here is derived from an EMBL/GenBank/DDBJ whole genome shotgun (WGS) entry which is preliminary data.</text>
</comment>
<dbReference type="EMBL" id="BJVR01000006">
    <property type="protein sequence ID" value="GEL49940.1"/>
    <property type="molecule type" value="Genomic_DNA"/>
</dbReference>
<accession>A0A511FL80</accession>
<evidence type="ECO:0000313" key="3">
    <source>
        <dbReference type="Proteomes" id="UP000321800"/>
    </source>
</evidence>
<reference evidence="2 3" key="1">
    <citation type="submission" date="2019-07" db="EMBL/GenBank/DDBJ databases">
        <title>Whole genome shotgun sequence of Acetobacter tropicalis NBRC 16470.</title>
        <authorList>
            <person name="Hosoyama A."/>
            <person name="Uohara A."/>
            <person name="Ohji S."/>
            <person name="Ichikawa N."/>
        </authorList>
    </citation>
    <scope>NUCLEOTIDE SEQUENCE [LARGE SCALE GENOMIC DNA]</scope>
    <source>
        <strain evidence="2 3">NBRC 16470</strain>
    </source>
</reference>